<evidence type="ECO:0000256" key="3">
    <source>
        <dbReference type="ARBA" id="ARBA00022723"/>
    </source>
</evidence>
<keyword evidence="6" id="KW-0520">NAD</keyword>
<dbReference type="InterPro" id="IPR011032">
    <property type="entry name" value="GroES-like_sf"/>
</dbReference>
<comment type="cofactor">
    <cofactor evidence="1 7">
        <name>Zn(2+)</name>
        <dbReference type="ChEBI" id="CHEBI:29105"/>
    </cofactor>
</comment>
<dbReference type="CDD" id="cd08282">
    <property type="entry name" value="PFDH_like"/>
    <property type="match status" value="1"/>
</dbReference>
<evidence type="ECO:0000313" key="11">
    <source>
        <dbReference type="EMBL" id="CEJ59622.1"/>
    </source>
</evidence>
<evidence type="ECO:0000256" key="2">
    <source>
        <dbReference type="ARBA" id="ARBA00008072"/>
    </source>
</evidence>
<dbReference type="Gene3D" id="3.90.180.10">
    <property type="entry name" value="Medium-chain alcohol dehydrogenases, catalytic domain"/>
    <property type="match status" value="1"/>
</dbReference>
<organism evidence="11 12">
    <name type="scientific">Penicillium brasilianum</name>
    <dbReference type="NCBI Taxonomy" id="104259"/>
    <lineage>
        <taxon>Eukaryota</taxon>
        <taxon>Fungi</taxon>
        <taxon>Dikarya</taxon>
        <taxon>Ascomycota</taxon>
        <taxon>Pezizomycotina</taxon>
        <taxon>Eurotiomycetes</taxon>
        <taxon>Eurotiomycetidae</taxon>
        <taxon>Eurotiales</taxon>
        <taxon>Aspergillaceae</taxon>
        <taxon>Penicillium</taxon>
    </lineage>
</organism>
<name>A0A0F7TX35_PENBI</name>
<feature type="domain" description="Alcohol dehydrogenase-like N-terminal" evidence="10">
    <location>
        <begin position="36"/>
        <end position="138"/>
    </location>
</feature>
<evidence type="ECO:0000256" key="8">
    <source>
        <dbReference type="SAM" id="MobiDB-lite"/>
    </source>
</evidence>
<dbReference type="PROSITE" id="PS00059">
    <property type="entry name" value="ADH_ZINC"/>
    <property type="match status" value="1"/>
</dbReference>
<keyword evidence="12" id="KW-1185">Reference proteome</keyword>
<dbReference type="OrthoDB" id="256333at2759"/>
<evidence type="ECO:0000256" key="5">
    <source>
        <dbReference type="ARBA" id="ARBA00023002"/>
    </source>
</evidence>
<dbReference type="Gene3D" id="3.40.50.720">
    <property type="entry name" value="NAD(P)-binding Rossmann-like Domain"/>
    <property type="match status" value="1"/>
</dbReference>
<gene>
    <name evidence="11" type="ORF">PMG11_08239</name>
</gene>
<evidence type="ECO:0000313" key="12">
    <source>
        <dbReference type="Proteomes" id="UP000042958"/>
    </source>
</evidence>
<evidence type="ECO:0000256" key="7">
    <source>
        <dbReference type="RuleBase" id="RU361277"/>
    </source>
</evidence>
<dbReference type="InterPro" id="IPR002328">
    <property type="entry name" value="ADH_Zn_CS"/>
</dbReference>
<dbReference type="SUPFAM" id="SSF51735">
    <property type="entry name" value="NAD(P)-binding Rossmann-fold domains"/>
    <property type="match status" value="1"/>
</dbReference>
<keyword evidence="3 7" id="KW-0479">Metal-binding</keyword>
<comment type="similarity">
    <text evidence="2 7">Belongs to the zinc-containing alcohol dehydrogenase family.</text>
</comment>
<dbReference type="PANTHER" id="PTHR42813:SF3">
    <property type="entry name" value="GLUTATHIONE-INDEPENDENT FORMALDEHYDE DEHYDROGENASE"/>
    <property type="match status" value="1"/>
</dbReference>
<reference evidence="12" key="1">
    <citation type="journal article" date="2015" name="Genome Announc.">
        <title>Draft genome sequence of the fungus Penicillium brasilianum MG11.</title>
        <authorList>
            <person name="Horn F."/>
            <person name="Linde J."/>
            <person name="Mattern D.J."/>
            <person name="Walther G."/>
            <person name="Guthke R."/>
            <person name="Brakhage A.A."/>
            <person name="Valiante V."/>
        </authorList>
    </citation>
    <scope>NUCLEOTIDE SEQUENCE [LARGE SCALE GENOMIC DNA]</scope>
    <source>
        <strain evidence="12">MG11</strain>
    </source>
</reference>
<dbReference type="AlphaFoldDB" id="A0A0F7TX35"/>
<evidence type="ECO:0000256" key="1">
    <source>
        <dbReference type="ARBA" id="ARBA00001947"/>
    </source>
</evidence>
<dbReference type="SUPFAM" id="SSF50129">
    <property type="entry name" value="GroES-like"/>
    <property type="match status" value="1"/>
</dbReference>
<protein>
    <submittedName>
        <fullName evidence="11">Putative Threonine dehydrogenase and related Zn-dependent dehydrogenases</fullName>
    </submittedName>
</protein>
<evidence type="ECO:0000256" key="4">
    <source>
        <dbReference type="ARBA" id="ARBA00022833"/>
    </source>
</evidence>
<dbReference type="Pfam" id="PF08240">
    <property type="entry name" value="ADH_N"/>
    <property type="match status" value="1"/>
</dbReference>
<dbReference type="InterPro" id="IPR036291">
    <property type="entry name" value="NAD(P)-bd_dom_sf"/>
</dbReference>
<proteinExistence type="inferred from homology"/>
<evidence type="ECO:0000259" key="10">
    <source>
        <dbReference type="Pfam" id="PF08240"/>
    </source>
</evidence>
<sequence>MTEDRRNEETMRSVLFDGHPFEVNVRSIPKAKLVKQTDAVVRVTTAAICGSDLHNYHGVFGSNDVPYALGHEAMGIVEEVGTEVKTVKVGDRVIIPDLPEDDSLHVEPEITPVLALYGEGAQFGNLGGCQAEFVRVPIADKSLIILGEEFEHIEDRDLVVLTDIFPTAWVGLTWSGFQAGDTVAIFGAGPVGLLAAYSAIIRGASRVYSIDHVEERLEAAASIGAIPINFTKDEPSAQILAREPNGVQRAVDCVGEECINGRLKHDQSFVITQAVKCTSVGGGIGVIGVHFAQPTSKGVERGNTISPTMTFPMTLFWEKNLTMRAGTVDSKMFVEPMLELLKSGRARPGFVFSSTIGIEDAPTAYRRFSDKLETKVLIKFPSGEKGNGNVREEARKNSDSLLGGQRPRKAKQRQSFSYTSPKRIKH</sequence>
<dbReference type="GO" id="GO:0008270">
    <property type="term" value="F:zinc ion binding"/>
    <property type="evidence" value="ECO:0007669"/>
    <property type="project" value="InterPro"/>
</dbReference>
<evidence type="ECO:0000259" key="9">
    <source>
        <dbReference type="Pfam" id="PF00107"/>
    </source>
</evidence>
<dbReference type="EMBL" id="CDHK01000007">
    <property type="protein sequence ID" value="CEJ59622.1"/>
    <property type="molecule type" value="Genomic_DNA"/>
</dbReference>
<keyword evidence="4 7" id="KW-0862">Zinc</keyword>
<feature type="region of interest" description="Disordered" evidence="8">
    <location>
        <begin position="382"/>
        <end position="426"/>
    </location>
</feature>
<dbReference type="GO" id="GO:0016491">
    <property type="term" value="F:oxidoreductase activity"/>
    <property type="evidence" value="ECO:0007669"/>
    <property type="project" value="UniProtKB-KW"/>
</dbReference>
<accession>A0A0F7TX35</accession>
<feature type="domain" description="Alcohol dehydrogenase-like C-terminal" evidence="9">
    <location>
        <begin position="190"/>
        <end position="341"/>
    </location>
</feature>
<dbReference type="PANTHER" id="PTHR42813">
    <property type="entry name" value="ZINC-TYPE ALCOHOL DEHYDROGENASE-LIKE"/>
    <property type="match status" value="1"/>
</dbReference>
<dbReference type="InterPro" id="IPR013149">
    <property type="entry name" value="ADH-like_C"/>
</dbReference>
<dbReference type="STRING" id="104259.A0A0F7TX35"/>
<dbReference type="Proteomes" id="UP000042958">
    <property type="component" value="Unassembled WGS sequence"/>
</dbReference>
<dbReference type="Pfam" id="PF00107">
    <property type="entry name" value="ADH_zinc_N"/>
    <property type="match status" value="1"/>
</dbReference>
<evidence type="ECO:0000256" key="6">
    <source>
        <dbReference type="ARBA" id="ARBA00023027"/>
    </source>
</evidence>
<keyword evidence="5" id="KW-0560">Oxidoreductase</keyword>
<dbReference type="InterPro" id="IPR013154">
    <property type="entry name" value="ADH-like_N"/>
</dbReference>